<feature type="transmembrane region" description="Helical" evidence="9">
    <location>
        <begin position="396"/>
        <end position="417"/>
    </location>
</feature>
<keyword evidence="5 9" id="KW-1133">Transmembrane helix</keyword>
<feature type="transmembrane region" description="Helical" evidence="9">
    <location>
        <begin position="329"/>
        <end position="350"/>
    </location>
</feature>
<comment type="caution">
    <text evidence="11">The sequence shown here is derived from an EMBL/GenBank/DDBJ whole genome shotgun (WGS) entry which is preliminary data.</text>
</comment>
<feature type="transmembrane region" description="Helical" evidence="9">
    <location>
        <begin position="68"/>
        <end position="87"/>
    </location>
</feature>
<dbReference type="PANTHER" id="PTHR42703:SF1">
    <property type="entry name" value="NA(+)_H(+) ANTIPORTER SUBUNIT D1"/>
    <property type="match status" value="1"/>
</dbReference>
<dbReference type="NCBIfam" id="NF005564">
    <property type="entry name" value="PRK07234.1-4"/>
    <property type="match status" value="1"/>
</dbReference>
<evidence type="ECO:0000259" key="10">
    <source>
        <dbReference type="Pfam" id="PF00361"/>
    </source>
</evidence>
<accession>A0A1L9QM28</accession>
<feature type="transmembrane region" description="Helical" evidence="9">
    <location>
        <begin position="456"/>
        <end position="478"/>
    </location>
</feature>
<name>A0A1L9QM28_9CYAN</name>
<dbReference type="PANTHER" id="PTHR42703">
    <property type="entry name" value="NADH DEHYDROGENASE"/>
    <property type="match status" value="1"/>
</dbReference>
<keyword evidence="12" id="KW-1185">Reference proteome</keyword>
<evidence type="ECO:0000313" key="11">
    <source>
        <dbReference type="EMBL" id="OJJ20724.1"/>
    </source>
</evidence>
<evidence type="ECO:0000256" key="4">
    <source>
        <dbReference type="ARBA" id="ARBA00022692"/>
    </source>
</evidence>
<dbReference type="InterPro" id="IPR001750">
    <property type="entry name" value="ND/Mrp_TM"/>
</dbReference>
<keyword evidence="4 8" id="KW-0812">Transmembrane</keyword>
<feature type="transmembrane region" description="Helical" evidence="9">
    <location>
        <begin position="6"/>
        <end position="22"/>
    </location>
</feature>
<feature type="transmembrane region" description="Helical" evidence="9">
    <location>
        <begin position="423"/>
        <end position="444"/>
    </location>
</feature>
<evidence type="ECO:0000256" key="7">
    <source>
        <dbReference type="ARBA" id="ARBA00025624"/>
    </source>
</evidence>
<evidence type="ECO:0000256" key="5">
    <source>
        <dbReference type="ARBA" id="ARBA00022989"/>
    </source>
</evidence>
<evidence type="ECO:0000256" key="2">
    <source>
        <dbReference type="ARBA" id="ARBA00005346"/>
    </source>
</evidence>
<dbReference type="EMBL" id="MLAW01000047">
    <property type="protein sequence ID" value="OJJ20724.1"/>
    <property type="molecule type" value="Genomic_DNA"/>
</dbReference>
<feature type="transmembrane region" description="Helical" evidence="9">
    <location>
        <begin position="362"/>
        <end position="384"/>
    </location>
</feature>
<keyword evidence="3" id="KW-1003">Cell membrane</keyword>
<evidence type="ECO:0000256" key="6">
    <source>
        <dbReference type="ARBA" id="ARBA00023136"/>
    </source>
</evidence>
<gene>
    <name evidence="11" type="ORF">BI308_20740</name>
</gene>
<evidence type="ECO:0000256" key="3">
    <source>
        <dbReference type="ARBA" id="ARBA00022475"/>
    </source>
</evidence>
<proteinExistence type="inferred from homology"/>
<evidence type="ECO:0000256" key="8">
    <source>
        <dbReference type="RuleBase" id="RU000320"/>
    </source>
</evidence>
<comment type="function">
    <text evidence="7">NDH-1 shuttles electrons from NAD(P)H, via FMN and iron-sulfur (Fe-S) centers, to quinones in the respiratory chain. The immediate electron acceptor for the enzyme in this species is believed to be plastoquinone. Couples the redox reaction to proton translocation (for every two electrons transferred, four hydrogen ions are translocated across the cytoplasmic membrane), and thus conserves the redox energy in a proton gradient.</text>
</comment>
<evidence type="ECO:0000256" key="1">
    <source>
        <dbReference type="ARBA" id="ARBA00004651"/>
    </source>
</evidence>
<dbReference type="Pfam" id="PF00361">
    <property type="entry name" value="Proton_antipo_M"/>
    <property type="match status" value="1"/>
</dbReference>
<dbReference type="InterPro" id="IPR050586">
    <property type="entry name" value="CPA3_Na-H_Antiporter_D"/>
</dbReference>
<feature type="transmembrane region" description="Helical" evidence="9">
    <location>
        <begin position="149"/>
        <end position="168"/>
    </location>
</feature>
<evidence type="ECO:0000313" key="12">
    <source>
        <dbReference type="Proteomes" id="UP000183940"/>
    </source>
</evidence>
<sequence length="479" mass="52556">MTILTIAWLLLPLIVGLGIYLLPRLDWFLAFGTTLVSFAYATFVFQQPEPIVLELLDNFGVTLIADEQSAFFILTNAFVCVAVLLYCWRSSKSAFFYTQLVVLQGSINSVFVCADWLSIYVGIEVMTIAAFLLISYPRSDRAIWIGLRYLLLSNTVMLLYLVGAILVYKANNSFALTGLINAPAEAIALIFLALLAKGGIFVPGFWLPLTHSESETPVSAILSGVVVKTAAFPLVRCALTLEAIDPIIRFFGVATALLGVGYALFEKDIKRMLALSTISQLGFVLVAPEVGGLYALTHGLAKSALFLIGGNLPSRNLKELQQKPMANSLWIALNLASLSICGCPLLAGFGAKVLTLKNLIPWQMLGMSFAAVGTATVYGQFMFLPHERSEEDTQKLSIGFWLAVVILISGLIGANAFNYQTYTLANIAKPLVTIALGWLAYFIIFRNSTVKLPQTLETLDHLIGMMNLMLLFLFWMVWQ</sequence>
<feature type="transmembrane region" description="Helical" evidence="9">
    <location>
        <begin position="247"/>
        <end position="265"/>
    </location>
</feature>
<comment type="similarity">
    <text evidence="2">Belongs to the CPA3 antiporters (TC 2.A.63) subunit D family.</text>
</comment>
<feature type="domain" description="NADH:quinone oxidoreductase/Mrp antiporter transmembrane" evidence="10">
    <location>
        <begin position="115"/>
        <end position="374"/>
    </location>
</feature>
<comment type="subcellular location">
    <subcellularLocation>
        <location evidence="1">Cell membrane</location>
        <topology evidence="1">Multi-pass membrane protein</topology>
    </subcellularLocation>
    <subcellularLocation>
        <location evidence="8">Membrane</location>
        <topology evidence="8">Multi-pass membrane protein</topology>
    </subcellularLocation>
</comment>
<reference evidence="11" key="1">
    <citation type="submission" date="2016-10" db="EMBL/GenBank/DDBJ databases">
        <title>CRISPR-Cas defence system in Roseofilum reptotaenium: evidence of a bacteriophage-cyanobacterium arms race in the coral black band disease.</title>
        <authorList>
            <person name="Buerger P."/>
            <person name="Wood-Charlson E.M."/>
            <person name="Weynberg K.D."/>
            <person name="Willis B."/>
            <person name="Van Oppen M.J."/>
        </authorList>
    </citation>
    <scope>NUCLEOTIDE SEQUENCE [LARGE SCALE GENOMIC DNA]</scope>
    <source>
        <strain evidence="11">AO1-A</strain>
    </source>
</reference>
<feature type="transmembrane region" description="Helical" evidence="9">
    <location>
        <begin position="272"/>
        <end position="294"/>
    </location>
</feature>
<dbReference type="GO" id="GO:0005886">
    <property type="term" value="C:plasma membrane"/>
    <property type="evidence" value="ECO:0007669"/>
    <property type="project" value="UniProtKB-SubCell"/>
</dbReference>
<dbReference type="Proteomes" id="UP000183940">
    <property type="component" value="Unassembled WGS sequence"/>
</dbReference>
<evidence type="ECO:0000256" key="9">
    <source>
        <dbReference type="SAM" id="Phobius"/>
    </source>
</evidence>
<protein>
    <submittedName>
        <fullName evidence="11">Cation:proton antiporter</fullName>
    </submittedName>
</protein>
<dbReference type="AlphaFoldDB" id="A0A1L9QM28"/>
<organism evidence="11 12">
    <name type="scientific">Roseofilum reptotaenium AO1-A</name>
    <dbReference type="NCBI Taxonomy" id="1925591"/>
    <lineage>
        <taxon>Bacteria</taxon>
        <taxon>Bacillati</taxon>
        <taxon>Cyanobacteriota</taxon>
        <taxon>Cyanophyceae</taxon>
        <taxon>Desertifilales</taxon>
        <taxon>Desertifilaceae</taxon>
        <taxon>Roseofilum</taxon>
    </lineage>
</organism>
<dbReference type="STRING" id="1925591.BI308_20740"/>
<keyword evidence="6 9" id="KW-0472">Membrane</keyword>
<feature type="transmembrane region" description="Helical" evidence="9">
    <location>
        <begin position="117"/>
        <end position="137"/>
    </location>
</feature>
<feature type="transmembrane region" description="Helical" evidence="9">
    <location>
        <begin position="27"/>
        <end position="48"/>
    </location>
</feature>